<dbReference type="InterPro" id="IPR029032">
    <property type="entry name" value="AhpD-like"/>
</dbReference>
<dbReference type="PANTHER" id="PTHR34846:SF5">
    <property type="entry name" value="CARBOXYMUCONOLACTONE DECARBOXYLASE-LIKE DOMAIN-CONTAINING PROTEIN"/>
    <property type="match status" value="1"/>
</dbReference>
<dbReference type="InterPro" id="IPR003779">
    <property type="entry name" value="CMD-like"/>
</dbReference>
<comment type="caution">
    <text evidence="2">The sequence shown here is derived from an EMBL/GenBank/DDBJ whole genome shotgun (WGS) entry which is preliminary data.</text>
</comment>
<accession>A0A2T5MD02</accession>
<organism evidence="2 3">
    <name type="scientific">Stenotrophobium rhamnosiphilum</name>
    <dbReference type="NCBI Taxonomy" id="2029166"/>
    <lineage>
        <taxon>Bacteria</taxon>
        <taxon>Pseudomonadati</taxon>
        <taxon>Pseudomonadota</taxon>
        <taxon>Gammaproteobacteria</taxon>
        <taxon>Nevskiales</taxon>
        <taxon>Nevskiaceae</taxon>
        <taxon>Stenotrophobium</taxon>
    </lineage>
</organism>
<dbReference type="Pfam" id="PF02627">
    <property type="entry name" value="CMD"/>
    <property type="match status" value="1"/>
</dbReference>
<dbReference type="Proteomes" id="UP000244248">
    <property type="component" value="Unassembled WGS sequence"/>
</dbReference>
<proteinExistence type="predicted"/>
<dbReference type="Gene3D" id="1.20.1290.10">
    <property type="entry name" value="AhpD-like"/>
    <property type="match status" value="1"/>
</dbReference>
<dbReference type="SUPFAM" id="SSF69118">
    <property type="entry name" value="AhpD-like"/>
    <property type="match status" value="1"/>
</dbReference>
<name>A0A2T5MD02_9GAMM</name>
<dbReference type="PANTHER" id="PTHR34846">
    <property type="entry name" value="4-CARBOXYMUCONOLACTONE DECARBOXYLASE FAMILY PROTEIN (AFU_ORTHOLOGUE AFUA_6G11590)"/>
    <property type="match status" value="1"/>
</dbReference>
<dbReference type="EMBL" id="QANS01000005">
    <property type="protein sequence ID" value="PTU30453.1"/>
    <property type="molecule type" value="Genomic_DNA"/>
</dbReference>
<evidence type="ECO:0000259" key="1">
    <source>
        <dbReference type="Pfam" id="PF02627"/>
    </source>
</evidence>
<dbReference type="OrthoDB" id="4704294at2"/>
<dbReference type="GO" id="GO:0051920">
    <property type="term" value="F:peroxiredoxin activity"/>
    <property type="evidence" value="ECO:0007669"/>
    <property type="project" value="InterPro"/>
</dbReference>
<reference evidence="2 3" key="1">
    <citation type="submission" date="2018-04" db="EMBL/GenBank/DDBJ databases">
        <title>Novel species isolated from glacier.</title>
        <authorList>
            <person name="Liu Q."/>
            <person name="Xin Y.-H."/>
        </authorList>
    </citation>
    <scope>NUCLEOTIDE SEQUENCE [LARGE SCALE GENOMIC DNA]</scope>
    <source>
        <strain evidence="2 3">GT1R17</strain>
    </source>
</reference>
<evidence type="ECO:0000313" key="3">
    <source>
        <dbReference type="Proteomes" id="UP000244248"/>
    </source>
</evidence>
<protein>
    <submittedName>
        <fullName evidence="2">Carboxymuconolactone decarboxylase</fullName>
    </submittedName>
</protein>
<sequence>MQKEIKPRVAPKLPADWDEQALDALSTFPTARDFVLANWQKDPRGMHGLGVMLNHPAATKAFLGFNNHVSIKSSLSKRIRELLILRISWLRRSEYEFIQHTVLGLRAGLTDADIERLQYGPDGAGWDPVDADLVRAADELMADACISDATFARLSQSFSTEQIIDMIYAIGCYEIAAMMFKTLGAQVEPGVAPLSDEVRARMYEQKT</sequence>
<gene>
    <name evidence="2" type="ORF">CJD38_13095</name>
</gene>
<dbReference type="AlphaFoldDB" id="A0A2T5MD02"/>
<dbReference type="RefSeq" id="WP_107940824.1">
    <property type="nucleotide sequence ID" value="NZ_QANS01000005.1"/>
</dbReference>
<keyword evidence="3" id="KW-1185">Reference proteome</keyword>
<feature type="domain" description="Carboxymuconolactone decarboxylase-like" evidence="1">
    <location>
        <begin position="56"/>
        <end position="137"/>
    </location>
</feature>
<evidence type="ECO:0000313" key="2">
    <source>
        <dbReference type="EMBL" id="PTU30453.1"/>
    </source>
</evidence>